<evidence type="ECO:0000256" key="1">
    <source>
        <dbReference type="SAM" id="Phobius"/>
    </source>
</evidence>
<keyword evidence="3" id="KW-1185">Reference proteome</keyword>
<sequence length="125" mass="13161">MTERDEQIKDEAALDALFDAVRADQPVPPAALFERVAQDALREMPQMAPMASPKRRGLGWVLAALGGWPTVTGLATATVAGVWLGYTEPGSLNAVTGAIWPSADSAYGLGDLVPSYDYLLAGDDA</sequence>
<feature type="transmembrane region" description="Helical" evidence="1">
    <location>
        <begin position="57"/>
        <end position="86"/>
    </location>
</feature>
<evidence type="ECO:0000313" key="3">
    <source>
        <dbReference type="Proteomes" id="UP000026249"/>
    </source>
</evidence>
<dbReference type="AlphaFoldDB" id="A0A037ZFS4"/>
<dbReference type="RefSeq" id="WP_051588232.1">
    <property type="nucleotide sequence ID" value="NZ_JFKE01000004.1"/>
</dbReference>
<dbReference type="Proteomes" id="UP000026249">
    <property type="component" value="Unassembled WGS sequence"/>
</dbReference>
<evidence type="ECO:0000313" key="2">
    <source>
        <dbReference type="EMBL" id="KAJ55325.1"/>
    </source>
</evidence>
<dbReference type="STRING" id="1454373.ACMU_11560"/>
<organism evidence="2 3">
    <name type="scientific">Actibacterium mucosum KCTC 23349</name>
    <dbReference type="NCBI Taxonomy" id="1454373"/>
    <lineage>
        <taxon>Bacteria</taxon>
        <taxon>Pseudomonadati</taxon>
        <taxon>Pseudomonadota</taxon>
        <taxon>Alphaproteobacteria</taxon>
        <taxon>Rhodobacterales</taxon>
        <taxon>Roseobacteraceae</taxon>
        <taxon>Actibacterium</taxon>
    </lineage>
</organism>
<gene>
    <name evidence="2" type="ORF">ACMU_11560</name>
</gene>
<protein>
    <recommendedName>
        <fullName evidence="4">Dihydroorotate dehydrogenase</fullName>
    </recommendedName>
</protein>
<reference evidence="2 3" key="1">
    <citation type="submission" date="2014-03" db="EMBL/GenBank/DDBJ databases">
        <title>Draft Genome Sequence of Actibacterium mucosum KCTC 23349, a Marine Alphaproteobacterium with Complex Ionic Requirements Isolated from Mediterranean Seawater at Malvarrosa Beach, Valencia, Spain.</title>
        <authorList>
            <person name="Arahal D.R."/>
            <person name="Shao Z."/>
            <person name="Lai Q."/>
            <person name="Pujalte M.J."/>
        </authorList>
    </citation>
    <scope>NUCLEOTIDE SEQUENCE [LARGE SCALE GENOMIC DNA]</scope>
    <source>
        <strain evidence="2 3">KCTC 23349</strain>
    </source>
</reference>
<keyword evidence="1" id="KW-0472">Membrane</keyword>
<evidence type="ECO:0008006" key="4">
    <source>
        <dbReference type="Google" id="ProtNLM"/>
    </source>
</evidence>
<keyword evidence="1" id="KW-0812">Transmembrane</keyword>
<accession>A0A037ZFS4</accession>
<keyword evidence="1" id="KW-1133">Transmembrane helix</keyword>
<proteinExistence type="predicted"/>
<dbReference type="EMBL" id="JFKE01000004">
    <property type="protein sequence ID" value="KAJ55325.1"/>
    <property type="molecule type" value="Genomic_DNA"/>
</dbReference>
<name>A0A037ZFS4_9RHOB</name>
<comment type="caution">
    <text evidence="2">The sequence shown here is derived from an EMBL/GenBank/DDBJ whole genome shotgun (WGS) entry which is preliminary data.</text>
</comment>